<organism evidence="1 2">
    <name type="scientific">Rhododendron molle</name>
    <name type="common">Chinese azalea</name>
    <name type="synonym">Azalea mollis</name>
    <dbReference type="NCBI Taxonomy" id="49168"/>
    <lineage>
        <taxon>Eukaryota</taxon>
        <taxon>Viridiplantae</taxon>
        <taxon>Streptophyta</taxon>
        <taxon>Embryophyta</taxon>
        <taxon>Tracheophyta</taxon>
        <taxon>Spermatophyta</taxon>
        <taxon>Magnoliopsida</taxon>
        <taxon>eudicotyledons</taxon>
        <taxon>Gunneridae</taxon>
        <taxon>Pentapetalae</taxon>
        <taxon>asterids</taxon>
        <taxon>Ericales</taxon>
        <taxon>Ericaceae</taxon>
        <taxon>Ericoideae</taxon>
        <taxon>Rhodoreae</taxon>
        <taxon>Rhododendron</taxon>
    </lineage>
</organism>
<comment type="caution">
    <text evidence="1">The sequence shown here is derived from an EMBL/GenBank/DDBJ whole genome shotgun (WGS) entry which is preliminary data.</text>
</comment>
<dbReference type="Proteomes" id="UP001062846">
    <property type="component" value="Chromosome 6"/>
</dbReference>
<proteinExistence type="predicted"/>
<accession>A0ACC0N7X5</accession>
<gene>
    <name evidence="1" type="ORF">RHMOL_Rhmol06G0006300</name>
</gene>
<protein>
    <submittedName>
        <fullName evidence="1">Uncharacterized protein</fullName>
    </submittedName>
</protein>
<keyword evidence="2" id="KW-1185">Reference proteome</keyword>
<reference evidence="1" key="1">
    <citation type="submission" date="2022-02" db="EMBL/GenBank/DDBJ databases">
        <title>Plant Genome Project.</title>
        <authorList>
            <person name="Zhang R.-G."/>
        </authorList>
    </citation>
    <scope>NUCLEOTIDE SEQUENCE</scope>
    <source>
        <strain evidence="1">AT1</strain>
    </source>
</reference>
<name>A0ACC0N7X5_RHOML</name>
<evidence type="ECO:0000313" key="2">
    <source>
        <dbReference type="Proteomes" id="UP001062846"/>
    </source>
</evidence>
<sequence length="130" mass="14619">MSLEFQTKQELRRSSRGIPLVSPPVRTSSFSLYEGLRPWDSDQNDMIEQAMKMGFVLLEAGEMGRCPSLLIRWMKRLRAETNMLRLLGAYGHQAFDVIPQRNCCGTVGVCLHKLDWSLSCNSSDALPGLA</sequence>
<dbReference type="EMBL" id="CM046393">
    <property type="protein sequence ID" value="KAI8549179.1"/>
    <property type="molecule type" value="Genomic_DNA"/>
</dbReference>
<evidence type="ECO:0000313" key="1">
    <source>
        <dbReference type="EMBL" id="KAI8549179.1"/>
    </source>
</evidence>